<reference evidence="3" key="1">
    <citation type="journal article" date="2016" name="Proc. Natl. Acad. Sci. U.S.A.">
        <title>Chromosome-level assembly of Arabidopsis thaliana Ler reveals the extent of translocation and inversion polymorphisms.</title>
        <authorList>
            <person name="Zapata L."/>
            <person name="Ding J."/>
            <person name="Willing E.M."/>
            <person name="Hartwig B."/>
            <person name="Bezdan D."/>
            <person name="Jiao W.B."/>
            <person name="Patel V."/>
            <person name="Velikkakam James G."/>
            <person name="Koornneef M."/>
            <person name="Ossowski S."/>
            <person name="Schneeberger K."/>
        </authorList>
    </citation>
    <scope>NUCLEOTIDE SEQUENCE [LARGE SCALE GENOMIC DNA]</scope>
    <source>
        <strain evidence="3">cv. Landsberg erecta</strain>
    </source>
</reference>
<protein>
    <submittedName>
        <fullName evidence="2">Uncharacterized protein</fullName>
    </submittedName>
</protein>
<dbReference type="EMBL" id="LUHQ01000001">
    <property type="protein sequence ID" value="OAP16910.1"/>
    <property type="molecule type" value="Genomic_DNA"/>
</dbReference>
<accession>A0A178WEQ3</accession>
<dbReference type="Proteomes" id="UP000078284">
    <property type="component" value="Chromosome 1"/>
</dbReference>
<comment type="caution">
    <text evidence="2">The sequence shown here is derived from an EMBL/GenBank/DDBJ whole genome shotgun (WGS) entry which is preliminary data.</text>
</comment>
<sequence>MDRRLKKCSTSTDVESVHDVSKVTDPLQKAKRELDNVEIKEKQKKQKNQNETSEKVSCSVLRLS</sequence>
<dbReference type="AlphaFoldDB" id="A0A178WEQ3"/>
<feature type="region of interest" description="Disordered" evidence="1">
    <location>
        <begin position="1"/>
        <end position="64"/>
    </location>
</feature>
<evidence type="ECO:0000256" key="1">
    <source>
        <dbReference type="SAM" id="MobiDB-lite"/>
    </source>
</evidence>
<feature type="compositionally biased region" description="Basic and acidic residues" evidence="1">
    <location>
        <begin position="15"/>
        <end position="41"/>
    </location>
</feature>
<organism evidence="2 3">
    <name type="scientific">Arabidopsis thaliana</name>
    <name type="common">Mouse-ear cress</name>
    <dbReference type="NCBI Taxonomy" id="3702"/>
    <lineage>
        <taxon>Eukaryota</taxon>
        <taxon>Viridiplantae</taxon>
        <taxon>Streptophyta</taxon>
        <taxon>Embryophyta</taxon>
        <taxon>Tracheophyta</taxon>
        <taxon>Spermatophyta</taxon>
        <taxon>Magnoliopsida</taxon>
        <taxon>eudicotyledons</taxon>
        <taxon>Gunneridae</taxon>
        <taxon>Pentapetalae</taxon>
        <taxon>rosids</taxon>
        <taxon>malvids</taxon>
        <taxon>Brassicales</taxon>
        <taxon>Brassicaceae</taxon>
        <taxon>Camelineae</taxon>
        <taxon>Arabidopsis</taxon>
    </lineage>
</organism>
<proteinExistence type="predicted"/>
<evidence type="ECO:0000313" key="2">
    <source>
        <dbReference type="EMBL" id="OAP16910.1"/>
    </source>
</evidence>
<gene>
    <name evidence="2" type="ordered locus">AXX17_At1g67730</name>
</gene>
<evidence type="ECO:0000313" key="3">
    <source>
        <dbReference type="Proteomes" id="UP000078284"/>
    </source>
</evidence>
<name>A0A178WEQ3_ARATH</name>